<evidence type="ECO:0000256" key="2">
    <source>
        <dbReference type="SAM" id="Phobius"/>
    </source>
</evidence>
<reference evidence="5" key="1">
    <citation type="submission" date="2021-09" db="EMBL/GenBank/DDBJ databases">
        <authorList>
            <person name="Martin H S."/>
        </authorList>
    </citation>
    <scope>NUCLEOTIDE SEQUENCE</scope>
</reference>
<organism evidence="5 6">
    <name type="scientific">Danaus chrysippus</name>
    <name type="common">African queen</name>
    <dbReference type="NCBI Taxonomy" id="151541"/>
    <lineage>
        <taxon>Eukaryota</taxon>
        <taxon>Metazoa</taxon>
        <taxon>Ecdysozoa</taxon>
        <taxon>Arthropoda</taxon>
        <taxon>Hexapoda</taxon>
        <taxon>Insecta</taxon>
        <taxon>Pterygota</taxon>
        <taxon>Neoptera</taxon>
        <taxon>Endopterygota</taxon>
        <taxon>Lepidoptera</taxon>
        <taxon>Glossata</taxon>
        <taxon>Ditrysia</taxon>
        <taxon>Papilionoidea</taxon>
        <taxon>Nymphalidae</taxon>
        <taxon>Danainae</taxon>
        <taxon>Danaini</taxon>
        <taxon>Danaina</taxon>
        <taxon>Danaus</taxon>
        <taxon>Anosia</taxon>
    </lineage>
</organism>
<dbReference type="Pfam" id="PF00043">
    <property type="entry name" value="GST_C"/>
    <property type="match status" value="1"/>
</dbReference>
<feature type="transmembrane region" description="Helical" evidence="2">
    <location>
        <begin position="12"/>
        <end position="31"/>
    </location>
</feature>
<dbReference type="InterPro" id="IPR036282">
    <property type="entry name" value="Glutathione-S-Trfase_C_sf"/>
</dbReference>
<dbReference type="GO" id="GO:0006749">
    <property type="term" value="P:glutathione metabolic process"/>
    <property type="evidence" value="ECO:0007669"/>
    <property type="project" value="TreeGrafter"/>
</dbReference>
<name>A0A8J2QZ92_9NEOP</name>
<dbReference type="PANTHER" id="PTHR43969:SF9">
    <property type="entry name" value="GLUTATHIONE S TRANSFERASE D10, ISOFORM A-RELATED"/>
    <property type="match status" value="1"/>
</dbReference>
<dbReference type="InterPro" id="IPR040079">
    <property type="entry name" value="Glutathione_S-Trfase"/>
</dbReference>
<dbReference type="FunFam" id="1.20.1050.10:FF:000007">
    <property type="entry name" value="Glutathione S-transferase 1-1"/>
    <property type="match status" value="1"/>
</dbReference>
<dbReference type="PROSITE" id="PS50404">
    <property type="entry name" value="GST_NTER"/>
    <property type="match status" value="1"/>
</dbReference>
<evidence type="ECO:0000259" key="4">
    <source>
        <dbReference type="PROSITE" id="PS50405"/>
    </source>
</evidence>
<keyword evidence="6" id="KW-1185">Reference proteome</keyword>
<feature type="domain" description="GST C-terminal" evidence="4">
    <location>
        <begin position="146"/>
        <end position="272"/>
    </location>
</feature>
<dbReference type="OrthoDB" id="2309723at2759"/>
<evidence type="ECO:0000313" key="6">
    <source>
        <dbReference type="Proteomes" id="UP000789524"/>
    </source>
</evidence>
<dbReference type="CDD" id="cd03177">
    <property type="entry name" value="GST_C_Delta_Epsilon"/>
    <property type="match status" value="1"/>
</dbReference>
<dbReference type="SFLD" id="SFLDS00019">
    <property type="entry name" value="Glutathione_Transferase_(cytos"/>
    <property type="match status" value="1"/>
</dbReference>
<dbReference type="Pfam" id="PF13417">
    <property type="entry name" value="GST_N_3"/>
    <property type="match status" value="1"/>
</dbReference>
<dbReference type="Gene3D" id="1.20.1050.10">
    <property type="match status" value="1"/>
</dbReference>
<sequence>MAIQFAVYTIQFAVYTIQFAVYMIQFAVYTIQFADDTKHDTVCSLHNTVCRLHDTRKMVLTLYGLEGSPPVRAVLMVIEKLNIPDVEFIQVDLLKQEHKSESFLKMNPHHTIPTLKDDDFVIWDSHAITAYLVSKYGKDKSLYPTEPKQRAIIDQRLHFDSGTLFPVLLETIKPIFYNERTSFNPETLVKISNVYELTEKILNSTWLAGDNLTLADICCYATISTLNIALPINSEVSPKLSAWTKRCSQLDFVKKANLPGLTMLDELVKSKLA</sequence>
<protein>
    <submittedName>
        <fullName evidence="5">(African queen) hypothetical protein</fullName>
    </submittedName>
</protein>
<comment type="subunit">
    <text evidence="1">Homodimer.</text>
</comment>
<feature type="domain" description="GST N-terminal" evidence="3">
    <location>
        <begin position="58"/>
        <end position="140"/>
    </location>
</feature>
<dbReference type="AlphaFoldDB" id="A0A8J2QZ92"/>
<dbReference type="PANTHER" id="PTHR43969">
    <property type="entry name" value="GLUTATHIONE S TRANSFERASE D10, ISOFORM A-RELATED"/>
    <property type="match status" value="1"/>
</dbReference>
<keyword evidence="2" id="KW-0472">Membrane</keyword>
<dbReference type="Gene3D" id="3.40.30.10">
    <property type="entry name" value="Glutaredoxin"/>
    <property type="match status" value="1"/>
</dbReference>
<comment type="caution">
    <text evidence="5">The sequence shown here is derived from an EMBL/GenBank/DDBJ whole genome shotgun (WGS) entry which is preliminary data.</text>
</comment>
<evidence type="ECO:0000256" key="1">
    <source>
        <dbReference type="ARBA" id="ARBA00011738"/>
    </source>
</evidence>
<dbReference type="Proteomes" id="UP000789524">
    <property type="component" value="Unassembled WGS sequence"/>
</dbReference>
<dbReference type="InterPro" id="IPR004046">
    <property type="entry name" value="GST_C"/>
</dbReference>
<dbReference type="EMBL" id="CAKASE010000059">
    <property type="protein sequence ID" value="CAG9568165.1"/>
    <property type="molecule type" value="Genomic_DNA"/>
</dbReference>
<evidence type="ECO:0000259" key="3">
    <source>
        <dbReference type="PROSITE" id="PS50404"/>
    </source>
</evidence>
<dbReference type="SFLD" id="SFLDG01153">
    <property type="entry name" value="Main.4:_Theta-like"/>
    <property type="match status" value="1"/>
</dbReference>
<proteinExistence type="predicted"/>
<evidence type="ECO:0000313" key="5">
    <source>
        <dbReference type="EMBL" id="CAG9568165.1"/>
    </source>
</evidence>
<dbReference type="InterPro" id="IPR036249">
    <property type="entry name" value="Thioredoxin-like_sf"/>
</dbReference>
<accession>A0A8J2QZ92</accession>
<dbReference type="FunFam" id="3.40.30.10:FF:000034">
    <property type="entry name" value="glutathione S-transferase 1"/>
    <property type="match status" value="1"/>
</dbReference>
<dbReference type="SUPFAM" id="SSF52833">
    <property type="entry name" value="Thioredoxin-like"/>
    <property type="match status" value="1"/>
</dbReference>
<keyword evidence="2" id="KW-1133">Transmembrane helix</keyword>
<dbReference type="GO" id="GO:0004364">
    <property type="term" value="F:glutathione transferase activity"/>
    <property type="evidence" value="ECO:0007669"/>
    <property type="project" value="TreeGrafter"/>
</dbReference>
<dbReference type="SFLD" id="SFLDG00358">
    <property type="entry name" value="Main_(cytGST)"/>
    <property type="match status" value="1"/>
</dbReference>
<gene>
    <name evidence="5" type="ORF">DCHRY22_LOCUS8194</name>
</gene>
<dbReference type="SUPFAM" id="SSF47616">
    <property type="entry name" value="GST C-terminal domain-like"/>
    <property type="match status" value="1"/>
</dbReference>
<dbReference type="PROSITE" id="PS50405">
    <property type="entry name" value="GST_CTER"/>
    <property type="match status" value="1"/>
</dbReference>
<dbReference type="InterPro" id="IPR004045">
    <property type="entry name" value="Glutathione_S-Trfase_N"/>
</dbReference>
<dbReference type="CDD" id="cd03045">
    <property type="entry name" value="GST_N_Delta_Epsilon"/>
    <property type="match status" value="1"/>
</dbReference>
<keyword evidence="2" id="KW-0812">Transmembrane</keyword>
<dbReference type="InterPro" id="IPR010987">
    <property type="entry name" value="Glutathione-S-Trfase_C-like"/>
</dbReference>